<proteinExistence type="predicted"/>
<keyword evidence="2" id="KW-1185">Reference proteome</keyword>
<evidence type="ECO:0000313" key="2">
    <source>
        <dbReference type="Proteomes" id="UP000685013"/>
    </source>
</evidence>
<feature type="non-terminal residue" evidence="1">
    <location>
        <position position="1"/>
    </location>
</feature>
<protein>
    <submittedName>
        <fullName evidence="1">Uncharacterized protein</fullName>
    </submittedName>
</protein>
<comment type="caution">
    <text evidence="1">The sequence shown here is derived from an EMBL/GenBank/DDBJ whole genome shotgun (WGS) entry which is preliminary data.</text>
</comment>
<name>A0AAV6P7N1_9ROSI</name>
<evidence type="ECO:0000313" key="1">
    <source>
        <dbReference type="EMBL" id="KAG6607704.1"/>
    </source>
</evidence>
<reference evidence="1 2" key="1">
    <citation type="journal article" date="2021" name="Hortic Res">
        <title>The domestication of Cucurbita argyrosperma as revealed by the genome of its wild relative.</title>
        <authorList>
            <person name="Barrera-Redondo J."/>
            <person name="Sanchez-de la Vega G."/>
            <person name="Aguirre-Liguori J.A."/>
            <person name="Castellanos-Morales G."/>
            <person name="Gutierrez-Guerrero Y.T."/>
            <person name="Aguirre-Dugua X."/>
            <person name="Aguirre-Planter E."/>
            <person name="Tenaillon M.I."/>
            <person name="Lira-Saade R."/>
            <person name="Eguiarte L.E."/>
        </authorList>
    </citation>
    <scope>NUCLEOTIDE SEQUENCE [LARGE SCALE GENOMIC DNA]</scope>
    <source>
        <strain evidence="1">JBR-2021</strain>
    </source>
</reference>
<organism evidence="1 2">
    <name type="scientific">Cucurbita argyrosperma subsp. sororia</name>
    <dbReference type="NCBI Taxonomy" id="37648"/>
    <lineage>
        <taxon>Eukaryota</taxon>
        <taxon>Viridiplantae</taxon>
        <taxon>Streptophyta</taxon>
        <taxon>Embryophyta</taxon>
        <taxon>Tracheophyta</taxon>
        <taxon>Spermatophyta</taxon>
        <taxon>Magnoliopsida</taxon>
        <taxon>eudicotyledons</taxon>
        <taxon>Gunneridae</taxon>
        <taxon>Pentapetalae</taxon>
        <taxon>rosids</taxon>
        <taxon>fabids</taxon>
        <taxon>Cucurbitales</taxon>
        <taxon>Cucurbitaceae</taxon>
        <taxon>Cucurbiteae</taxon>
        <taxon>Cucurbita</taxon>
    </lineage>
</organism>
<sequence>MEIGFLHKIRPKEFQEETQEASVVIITNTTGSDPAESTTPSVSYLKVPTFFLKKKKKTFRKKDSITAPITSRKKKNSIEIEKKKWLAEVASMFCKIFGGGKNSLPAESEVKSMEMMMIFERIGSGR</sequence>
<accession>A0AAV6P7N1</accession>
<dbReference type="EMBL" id="JAGKQH010000001">
    <property type="protein sequence ID" value="KAG6607704.1"/>
    <property type="molecule type" value="Genomic_DNA"/>
</dbReference>
<dbReference type="Proteomes" id="UP000685013">
    <property type="component" value="Chromosome 1"/>
</dbReference>
<dbReference type="AlphaFoldDB" id="A0AAV6P7N1"/>
<gene>
    <name evidence="1" type="ORF">SDJN03_01046</name>
</gene>